<dbReference type="GO" id="GO:0016491">
    <property type="term" value="F:oxidoreductase activity"/>
    <property type="evidence" value="ECO:0007669"/>
    <property type="project" value="TreeGrafter"/>
</dbReference>
<dbReference type="Pfam" id="PF22113">
    <property type="entry name" value="Mtrc-MtrF_II-IV_dom"/>
    <property type="match status" value="1"/>
</dbReference>
<dbReference type="PANTHER" id="PTHR35038">
    <property type="entry name" value="DISSIMILATORY SULFITE REDUCTASE SIRA"/>
    <property type="match status" value="1"/>
</dbReference>
<evidence type="ECO:0000259" key="4">
    <source>
        <dbReference type="Pfam" id="PF22113"/>
    </source>
</evidence>
<evidence type="ECO:0000313" key="6">
    <source>
        <dbReference type="Proteomes" id="UP000525298"/>
    </source>
</evidence>
<dbReference type="AlphaFoldDB" id="A0A7W0HLS5"/>
<dbReference type="EMBL" id="JACDUS010000011">
    <property type="protein sequence ID" value="MBA2882620.1"/>
    <property type="molecule type" value="Genomic_DNA"/>
</dbReference>
<evidence type="ECO:0000313" key="5">
    <source>
        <dbReference type="EMBL" id="MBA2882620.1"/>
    </source>
</evidence>
<keyword evidence="2" id="KW-0472">Membrane</keyword>
<name>A0A7W0HLS5_9BACT</name>
<keyword evidence="1 3" id="KW-0732">Signal</keyword>
<gene>
    <name evidence="5" type="ORF">HNR65_002974</name>
</gene>
<accession>A0A7W0HLS5</accession>
<organism evidence="5 6">
    <name type="scientific">Desulfosalsimonas propionicica</name>
    <dbReference type="NCBI Taxonomy" id="332175"/>
    <lineage>
        <taxon>Bacteria</taxon>
        <taxon>Pseudomonadati</taxon>
        <taxon>Thermodesulfobacteriota</taxon>
        <taxon>Desulfobacteria</taxon>
        <taxon>Desulfobacterales</taxon>
        <taxon>Desulfosalsimonadaceae</taxon>
        <taxon>Desulfosalsimonas</taxon>
    </lineage>
</organism>
<evidence type="ECO:0000256" key="1">
    <source>
        <dbReference type="ARBA" id="ARBA00022729"/>
    </source>
</evidence>
<dbReference type="NCBIfam" id="TIGR04315">
    <property type="entry name" value="octaheme_Shew"/>
    <property type="match status" value="1"/>
</dbReference>
<evidence type="ECO:0000256" key="3">
    <source>
        <dbReference type="SAM" id="SignalP"/>
    </source>
</evidence>
<protein>
    <submittedName>
        <fullName evidence="5">Octaheme c-type cytochrome (Tetrathionate reductase family)</fullName>
    </submittedName>
</protein>
<dbReference type="InterPro" id="IPR051829">
    <property type="entry name" value="Multiheme_Cytochr_ET"/>
</dbReference>
<sequence length="533" mass="59199">MQKRTKIFFLLAITACLAFLPAGAVARDTPPAPGRAMARQAGVLSGDWTTADHSKMEAMKKTFESGQQITETCLSCHSLADDQLFHTIHWKWLSPYEDGDLVGKAGYSINNFCISTNKMNDKKCSSCHIGWNGKEDGINCLVCHGGEDMDWKAQFKDYQFFKEMGETELVAEIQDDISSAVTRIIRPDRQNCGSCHFNGGGGEAVKHGDLDASLINPRRTLDVHMGIDGENFSCTRCHTTSKHQVAGRVYSTPAVSERKSLVEDDLAPKISCESCHTASPHKEGKLNDHTDMVACQSCHIPEFARAHATEMTWDWSKAGKLKDGKPYIEKGEFGRPVYKSIKGEFGWEKNVEPQYFWYNGSVAALTAKDVIDPSGVVRVSHPVGERGEGQSRIFPFKVHWAMQPYDKVHNTLITPLLSEENNGYWKTFDWQNANTRGMALMDLPYSGEMGFVETTYVFPTTHMVAPKENTLSCRACHRPENGRLSNLAGFYMPGRDHFALMDFAAWILAIGALAAVGLHAIGRIVANGSRKEN</sequence>
<dbReference type="RefSeq" id="WP_220128405.1">
    <property type="nucleotide sequence ID" value="NZ_JACDUS010000011.1"/>
</dbReference>
<feature type="domain" description="Outer membrane cytochrome MtrC/MtrF-like" evidence="4">
    <location>
        <begin position="120"/>
        <end position="279"/>
    </location>
</feature>
<keyword evidence="2" id="KW-0812">Transmembrane</keyword>
<dbReference type="Proteomes" id="UP000525298">
    <property type="component" value="Unassembled WGS sequence"/>
</dbReference>
<feature type="chain" id="PRO_5031317703" evidence="3">
    <location>
        <begin position="27"/>
        <end position="533"/>
    </location>
</feature>
<dbReference type="PANTHER" id="PTHR35038:SF5">
    <property type="entry name" value="CYTOCHROME C-TYPE PROTEIN NRFB"/>
    <property type="match status" value="1"/>
</dbReference>
<dbReference type="InterPro" id="IPR024673">
    <property type="entry name" value="Octahem_Cyt_c"/>
</dbReference>
<dbReference type="SUPFAM" id="SSF48695">
    <property type="entry name" value="Multiheme cytochromes"/>
    <property type="match status" value="1"/>
</dbReference>
<dbReference type="PIRSF" id="PIRSF039014">
    <property type="entry name" value="OTR_cyc"/>
    <property type="match status" value="1"/>
</dbReference>
<dbReference type="Gene3D" id="3.90.10.10">
    <property type="entry name" value="Cytochrome C3"/>
    <property type="match status" value="1"/>
</dbReference>
<feature type="transmembrane region" description="Helical" evidence="2">
    <location>
        <begin position="503"/>
        <end position="526"/>
    </location>
</feature>
<feature type="signal peptide" evidence="3">
    <location>
        <begin position="1"/>
        <end position="26"/>
    </location>
</feature>
<dbReference type="Pfam" id="PF11783">
    <property type="entry name" value="Cytochrome_cB"/>
    <property type="match status" value="1"/>
</dbReference>
<dbReference type="InterPro" id="IPR054337">
    <property type="entry name" value="Mtrc-MtrF-like_dom_II/IV"/>
</dbReference>
<evidence type="ECO:0000256" key="2">
    <source>
        <dbReference type="SAM" id="Phobius"/>
    </source>
</evidence>
<dbReference type="InterPro" id="IPR036280">
    <property type="entry name" value="Multihaem_cyt_sf"/>
</dbReference>
<keyword evidence="6" id="KW-1185">Reference proteome</keyword>
<keyword evidence="2" id="KW-1133">Transmembrane helix</keyword>
<reference evidence="5 6" key="1">
    <citation type="submission" date="2020-07" db="EMBL/GenBank/DDBJ databases">
        <title>Genomic Encyclopedia of Type Strains, Phase IV (KMG-IV): sequencing the most valuable type-strain genomes for metagenomic binning, comparative biology and taxonomic classification.</title>
        <authorList>
            <person name="Goeker M."/>
        </authorList>
    </citation>
    <scope>NUCLEOTIDE SEQUENCE [LARGE SCALE GENOMIC DNA]</scope>
    <source>
        <strain evidence="5 6">DSM 17721</strain>
    </source>
</reference>
<proteinExistence type="predicted"/>
<comment type="caution">
    <text evidence="5">The sequence shown here is derived from an EMBL/GenBank/DDBJ whole genome shotgun (WGS) entry which is preliminary data.</text>
</comment>